<organism evidence="2 3">
    <name type="scientific">Neorhizobium alkalisoli</name>
    <dbReference type="NCBI Taxonomy" id="528178"/>
    <lineage>
        <taxon>Bacteria</taxon>
        <taxon>Pseudomonadati</taxon>
        <taxon>Pseudomonadota</taxon>
        <taxon>Alphaproteobacteria</taxon>
        <taxon>Hyphomicrobiales</taxon>
        <taxon>Rhizobiaceae</taxon>
        <taxon>Rhizobium/Agrobacterium group</taxon>
        <taxon>Neorhizobium</taxon>
    </lineage>
</organism>
<accession>A0A561QNW7</accession>
<dbReference type="RefSeq" id="WP_145639637.1">
    <property type="nucleotide sequence ID" value="NZ_VIWP01000005.1"/>
</dbReference>
<dbReference type="Pfam" id="PF13673">
    <property type="entry name" value="Acetyltransf_10"/>
    <property type="match status" value="1"/>
</dbReference>
<dbReference type="OrthoDB" id="8593648at2"/>
<dbReference type="InterPro" id="IPR016181">
    <property type="entry name" value="Acyl_CoA_acyltransferase"/>
</dbReference>
<name>A0A561QNW7_9HYPH</name>
<dbReference type="SUPFAM" id="SSF55729">
    <property type="entry name" value="Acyl-CoA N-acyltransferases (Nat)"/>
    <property type="match status" value="1"/>
</dbReference>
<dbReference type="PANTHER" id="PTHR13170">
    <property type="entry name" value="O-GLCNACASE"/>
    <property type="match status" value="1"/>
</dbReference>
<dbReference type="Gene3D" id="3.40.630.30">
    <property type="match status" value="1"/>
</dbReference>
<dbReference type="GO" id="GO:0009100">
    <property type="term" value="P:glycoprotein metabolic process"/>
    <property type="evidence" value="ECO:0007669"/>
    <property type="project" value="TreeGrafter"/>
</dbReference>
<reference evidence="2 3" key="1">
    <citation type="submission" date="2019-06" db="EMBL/GenBank/DDBJ databases">
        <title>Sorghum-associated microbial communities from plants grown in Nebraska, USA.</title>
        <authorList>
            <person name="Schachtman D."/>
        </authorList>
    </citation>
    <scope>NUCLEOTIDE SEQUENCE [LARGE SCALE GENOMIC DNA]</scope>
    <source>
        <strain evidence="2 3">1225</strain>
    </source>
</reference>
<evidence type="ECO:0000313" key="3">
    <source>
        <dbReference type="Proteomes" id="UP000320653"/>
    </source>
</evidence>
<dbReference type="EMBL" id="VIWP01000005">
    <property type="protein sequence ID" value="TWF52074.1"/>
    <property type="molecule type" value="Genomic_DNA"/>
</dbReference>
<proteinExistence type="predicted"/>
<keyword evidence="3" id="KW-1185">Reference proteome</keyword>
<protein>
    <recommendedName>
        <fullName evidence="1">N-acetyltransferase domain-containing protein</fullName>
    </recommendedName>
</protein>
<evidence type="ECO:0000259" key="1">
    <source>
        <dbReference type="Pfam" id="PF13673"/>
    </source>
</evidence>
<dbReference type="InterPro" id="IPR051822">
    <property type="entry name" value="Glycosyl_Hydrolase_84"/>
</dbReference>
<dbReference type="InterPro" id="IPR000182">
    <property type="entry name" value="GNAT_dom"/>
</dbReference>
<gene>
    <name evidence="2" type="ORF">FHW37_105173</name>
</gene>
<dbReference type="PANTHER" id="PTHR13170:SF16">
    <property type="entry name" value="PROTEIN O-GLCNACASE"/>
    <property type="match status" value="1"/>
</dbReference>
<sequence>MISIKPFESRHLRDLYAISLATGHQGGDAAHLYDDPDLIGHIYSAPYAVLAPSFVLVAVDDLGVAGYALGATDTAAWEDRLEREWWPELRQKIPDPSYAPQPDWTADQRRQSMIHHPSRVPLAISGPYPAHLHMNLLPRAQGFGLGLKLLDAWLALIEPAPPEGIHVGVNRQNETALRFWARAGFHELDQENGRTAWMGRSAGRLDLPAV</sequence>
<feature type="domain" description="N-acetyltransferase" evidence="1">
    <location>
        <begin position="134"/>
        <end position="191"/>
    </location>
</feature>
<dbReference type="GO" id="GO:0016231">
    <property type="term" value="F:beta-N-acetylglucosaminidase activity"/>
    <property type="evidence" value="ECO:0007669"/>
    <property type="project" value="TreeGrafter"/>
</dbReference>
<comment type="caution">
    <text evidence="2">The sequence shown here is derived from an EMBL/GenBank/DDBJ whole genome shotgun (WGS) entry which is preliminary data.</text>
</comment>
<dbReference type="Proteomes" id="UP000320653">
    <property type="component" value="Unassembled WGS sequence"/>
</dbReference>
<evidence type="ECO:0000313" key="2">
    <source>
        <dbReference type="EMBL" id="TWF52074.1"/>
    </source>
</evidence>
<dbReference type="AlphaFoldDB" id="A0A561QNW7"/>